<proteinExistence type="predicted"/>
<dbReference type="AlphaFoldDB" id="A0A4P9YDQ7"/>
<organism evidence="1 2">
    <name type="scientific">Rozella allomycis (strain CSF55)</name>
    <dbReference type="NCBI Taxonomy" id="988480"/>
    <lineage>
        <taxon>Eukaryota</taxon>
        <taxon>Fungi</taxon>
        <taxon>Fungi incertae sedis</taxon>
        <taxon>Cryptomycota</taxon>
        <taxon>Cryptomycota incertae sedis</taxon>
        <taxon>Rozella</taxon>
    </lineage>
</organism>
<dbReference type="Proteomes" id="UP000281549">
    <property type="component" value="Unassembled WGS sequence"/>
</dbReference>
<gene>
    <name evidence="1" type="ORF">ROZALSC1DRAFT_24358</name>
</gene>
<accession>A0A4P9YDQ7</accession>
<reference evidence="2" key="1">
    <citation type="journal article" date="2018" name="Nat. Microbiol.">
        <title>Leveraging single-cell genomics to expand the fungal tree of life.</title>
        <authorList>
            <person name="Ahrendt S.R."/>
            <person name="Quandt C.A."/>
            <person name="Ciobanu D."/>
            <person name="Clum A."/>
            <person name="Salamov A."/>
            <person name="Andreopoulos B."/>
            <person name="Cheng J.F."/>
            <person name="Woyke T."/>
            <person name="Pelin A."/>
            <person name="Henrissat B."/>
            <person name="Reynolds N.K."/>
            <person name="Benny G.L."/>
            <person name="Smith M.E."/>
            <person name="James T.Y."/>
            <person name="Grigoriev I.V."/>
        </authorList>
    </citation>
    <scope>NUCLEOTIDE SEQUENCE [LARGE SCALE GENOMIC DNA]</scope>
    <source>
        <strain evidence="2">CSF55</strain>
    </source>
</reference>
<evidence type="ECO:0000313" key="2">
    <source>
        <dbReference type="Proteomes" id="UP000281549"/>
    </source>
</evidence>
<dbReference type="EMBL" id="ML005920">
    <property type="protein sequence ID" value="RKP17284.1"/>
    <property type="molecule type" value="Genomic_DNA"/>
</dbReference>
<name>A0A4P9YDQ7_ROZAC</name>
<evidence type="ECO:0008006" key="3">
    <source>
        <dbReference type="Google" id="ProtNLM"/>
    </source>
</evidence>
<protein>
    <recommendedName>
        <fullName evidence="3">MULE transposase domain-containing protein</fullName>
    </recommendedName>
</protein>
<sequence length="356" mass="40666">MATNVLVSVTECSLLDAGLHLREKFCQGAEIVKPRGRKVTNCQNCGSLKKAFNQTYLCGCGKTCKTTFRINRCGECKTARLFGNGVEHYPDEQMNKRAVQFNETITAFVCENLKMKNIQLAKEIERKNGRAMSRRQISDLKQRLKDKLRFSNNLDILKQKLNLMKNVANMDESEKNEILKFGVKLGSGSETNPITVGFTSYCLVDNLVQAYRVMNGFIDVAGHFHLICLIFTSHRRGSDYHDALGPLFANIEDYMGLPFTPAFLISDASDAIFNAFHELRPIESYVHLMCFAHVEQTKLNRIFSKDISKTITLRKILSEWKENYTLMQESCKVNGIEKFFEYFEDTWGNNGKFTCN</sequence>
<evidence type="ECO:0000313" key="1">
    <source>
        <dbReference type="EMBL" id="RKP17284.1"/>
    </source>
</evidence>